<dbReference type="EMBL" id="JAACJO010000025">
    <property type="protein sequence ID" value="KAF5347447.1"/>
    <property type="molecule type" value="Genomic_DNA"/>
</dbReference>
<name>A0A8H5CT24_9AGAR</name>
<dbReference type="OrthoDB" id="7691805at2759"/>
<dbReference type="Proteomes" id="UP000559027">
    <property type="component" value="Unassembled WGS sequence"/>
</dbReference>
<feature type="domain" description="Retrovirus-related Pol polyprotein from transposon TNT 1-94-like beta-barrel" evidence="3">
    <location>
        <begin position="586"/>
        <end position="673"/>
    </location>
</feature>
<gene>
    <name evidence="4" type="ORF">D9756_011103</name>
</gene>
<feature type="region of interest" description="Disordered" evidence="1">
    <location>
        <begin position="227"/>
        <end position="325"/>
    </location>
</feature>
<feature type="compositionally biased region" description="Basic and acidic residues" evidence="1">
    <location>
        <begin position="378"/>
        <end position="390"/>
    </location>
</feature>
<reference evidence="4 5" key="1">
    <citation type="journal article" date="2020" name="ISME J.">
        <title>Uncovering the hidden diversity of litter-decomposition mechanisms in mushroom-forming fungi.</title>
        <authorList>
            <person name="Floudas D."/>
            <person name="Bentzer J."/>
            <person name="Ahren D."/>
            <person name="Johansson T."/>
            <person name="Persson P."/>
            <person name="Tunlid A."/>
        </authorList>
    </citation>
    <scope>NUCLEOTIDE SEQUENCE [LARGE SCALE GENOMIC DNA]</scope>
    <source>
        <strain evidence="4 5">CBS 146.42</strain>
    </source>
</reference>
<feature type="compositionally biased region" description="Low complexity" evidence="1">
    <location>
        <begin position="309"/>
        <end position="323"/>
    </location>
</feature>
<feature type="compositionally biased region" description="Low complexity" evidence="1">
    <location>
        <begin position="236"/>
        <end position="286"/>
    </location>
</feature>
<feature type="region of interest" description="Disordered" evidence="1">
    <location>
        <begin position="378"/>
        <end position="403"/>
    </location>
</feature>
<dbReference type="SUPFAM" id="SSF81995">
    <property type="entry name" value="beta-sandwich domain of Sec23/24"/>
    <property type="match status" value="1"/>
</dbReference>
<dbReference type="AlphaFoldDB" id="A0A8H5CT24"/>
<evidence type="ECO:0000256" key="1">
    <source>
        <dbReference type="SAM" id="MobiDB-lite"/>
    </source>
</evidence>
<feature type="compositionally biased region" description="Acidic residues" evidence="1">
    <location>
        <begin position="459"/>
        <end position="469"/>
    </location>
</feature>
<dbReference type="InterPro" id="IPR025724">
    <property type="entry name" value="GAG-pre-integrase_dom"/>
</dbReference>
<dbReference type="Pfam" id="PF13976">
    <property type="entry name" value="gag_pre-integrs"/>
    <property type="match status" value="1"/>
</dbReference>
<dbReference type="InterPro" id="IPR054722">
    <property type="entry name" value="PolX-like_BBD"/>
</dbReference>
<dbReference type="Pfam" id="PF22936">
    <property type="entry name" value="Pol_BBD"/>
    <property type="match status" value="1"/>
</dbReference>
<evidence type="ECO:0000313" key="5">
    <source>
        <dbReference type="Proteomes" id="UP000559027"/>
    </source>
</evidence>
<sequence>MSSINNGASRIPVLQGPQNYQFWSMRMQGYLSMITTPGTPYTGWTVTTGLVSALPAVIAPAIDESGNVTNAEEAANSLALRQEEERRRNFLEQSAIGLLIQAVPDSMLHLIVQGDPSATWDGLQRLYGVQGPASVYGDFVRAVSWSLPGNMDPAQSIAELESLFTRIEGATARLPEVIRAMILLRAVPQGMETLAQSILANQTQMSQLTWDLVRSAIQAAWSQKMTASASRAGRSNGQWQQNRNPGNQQRQGQGQQQGPFRSQPQQQPQQQQPPNQGAGQKPGNPQTGNPGGDGKKGKRGKRGGKKGKGAANEAATDADATNTSGVSNVAPQYGASSAIGFAAPAIANRPLLANRIASLAEPVNAGPSSSTRHLVAEARKNTPRLQERISESPQSEGYRRRSSKATKDKVLKIWDERLADLAVEAETTGSIIEEIPYYGGDMDECPPSPRMTPPADPMLESDSEGEDSDGWTSGLWTTQVFSSISDWINTDTVMPQHDREGACRLARACSHVSAPGHAEHFRGLDTSSPAPVYTSPVSRTISVALMGLLLNSDLTSVPRCVNLSKCEKALCCHCKGKKAPSRAASWILDSGASAHFTPYLDDFSTIEMGKFGEIQTANKNAPLFISGRGTVLIEHEIHDNGKTITATTSLSPVFYVKGMHDRLMSAGQLLESGLRSEADKHGTIFRDESGNAVLSAAPRSESQPTLQTVRCRIVHSNASSHVAQHPDYNIWHQRLGHPSNRVLSKTTDSTLNGPQVSIPDHSRPCPGCMKGKMHQKPFNDNPIRAKEAFEHVHSDLFELPIVSYHKYKWVMTLLDDYSSFAHVNGSTVGSPNVKTAVLGEMFNLRTDQEMCTVIGATLLMSSDDIGNSILTYHAIVPNIDLFLEQFPMRKLGTDYEIGISLTRIVVSTLNRHLPILRSS</sequence>
<evidence type="ECO:0008006" key="6">
    <source>
        <dbReference type="Google" id="ProtNLM"/>
    </source>
</evidence>
<proteinExistence type="predicted"/>
<feature type="compositionally biased region" description="Basic residues" evidence="1">
    <location>
        <begin position="296"/>
        <end position="308"/>
    </location>
</feature>
<feature type="compositionally biased region" description="Pro residues" evidence="1">
    <location>
        <begin position="447"/>
        <end position="456"/>
    </location>
</feature>
<evidence type="ECO:0000259" key="3">
    <source>
        <dbReference type="Pfam" id="PF22936"/>
    </source>
</evidence>
<organism evidence="4 5">
    <name type="scientific">Leucocoprinus leucothites</name>
    <dbReference type="NCBI Taxonomy" id="201217"/>
    <lineage>
        <taxon>Eukaryota</taxon>
        <taxon>Fungi</taxon>
        <taxon>Dikarya</taxon>
        <taxon>Basidiomycota</taxon>
        <taxon>Agaricomycotina</taxon>
        <taxon>Agaricomycetes</taxon>
        <taxon>Agaricomycetidae</taxon>
        <taxon>Agaricales</taxon>
        <taxon>Agaricineae</taxon>
        <taxon>Agaricaceae</taxon>
        <taxon>Leucocoprinus</taxon>
    </lineage>
</organism>
<protein>
    <recommendedName>
        <fullName evidence="6">GAG-pre-integrase domain-containing protein</fullName>
    </recommendedName>
</protein>
<comment type="caution">
    <text evidence="4">The sequence shown here is derived from an EMBL/GenBank/DDBJ whole genome shotgun (WGS) entry which is preliminary data.</text>
</comment>
<feature type="domain" description="GAG-pre-integrase" evidence="2">
    <location>
        <begin position="714"/>
        <end position="773"/>
    </location>
</feature>
<feature type="region of interest" description="Disordered" evidence="1">
    <location>
        <begin position="447"/>
        <end position="470"/>
    </location>
</feature>
<keyword evidence="5" id="KW-1185">Reference proteome</keyword>
<evidence type="ECO:0000313" key="4">
    <source>
        <dbReference type="EMBL" id="KAF5347447.1"/>
    </source>
</evidence>
<accession>A0A8H5CT24</accession>
<evidence type="ECO:0000259" key="2">
    <source>
        <dbReference type="Pfam" id="PF13976"/>
    </source>
</evidence>